<keyword evidence="2" id="KW-1185">Reference proteome</keyword>
<proteinExistence type="predicted"/>
<accession>A0A8J7KK47</accession>
<evidence type="ECO:0000313" key="1">
    <source>
        <dbReference type="EMBL" id="MBG6136251.1"/>
    </source>
</evidence>
<dbReference type="RefSeq" id="WP_197003252.1">
    <property type="nucleotide sequence ID" value="NZ_BONS01000039.1"/>
</dbReference>
<comment type="caution">
    <text evidence="1">The sequence shown here is derived from an EMBL/GenBank/DDBJ whole genome shotgun (WGS) entry which is preliminary data.</text>
</comment>
<sequence length="189" mass="20894">MTKLDDLSGETTIWIVRLTLRDTFGYSLYGGATDEHEDRFLMVEGRLVLAASPSDLWAKLPSISQSSFGRDSDEAFATFRAGSQKVNPPDILDDSIAHFNFNDALSALSKNLVFEESGSSRIFQCLNAAIDLGEQLGTESLIFQTARGPALSTLYKALWGTVDQGDVEPDMCLRDMHRLIELIEGLIDR</sequence>
<gene>
    <name evidence="1" type="ORF">IW245_002445</name>
</gene>
<reference evidence="1" key="1">
    <citation type="submission" date="2020-11" db="EMBL/GenBank/DDBJ databases">
        <title>Sequencing the genomes of 1000 actinobacteria strains.</title>
        <authorList>
            <person name="Klenk H.-P."/>
        </authorList>
    </citation>
    <scope>NUCLEOTIDE SEQUENCE</scope>
    <source>
        <strain evidence="1">DSM 45356</strain>
    </source>
</reference>
<dbReference type="AlphaFoldDB" id="A0A8J7KK47"/>
<dbReference type="EMBL" id="JADOUF010000001">
    <property type="protein sequence ID" value="MBG6136251.1"/>
    <property type="molecule type" value="Genomic_DNA"/>
</dbReference>
<dbReference type="Proteomes" id="UP000622552">
    <property type="component" value="Unassembled WGS sequence"/>
</dbReference>
<name>A0A8J7KK47_9ACTN</name>
<organism evidence="1 2">
    <name type="scientific">Longispora fulva</name>
    <dbReference type="NCBI Taxonomy" id="619741"/>
    <lineage>
        <taxon>Bacteria</taxon>
        <taxon>Bacillati</taxon>
        <taxon>Actinomycetota</taxon>
        <taxon>Actinomycetes</taxon>
        <taxon>Micromonosporales</taxon>
        <taxon>Micromonosporaceae</taxon>
        <taxon>Longispora</taxon>
    </lineage>
</organism>
<evidence type="ECO:0000313" key="2">
    <source>
        <dbReference type="Proteomes" id="UP000622552"/>
    </source>
</evidence>
<protein>
    <submittedName>
        <fullName evidence="1">Uncharacterized protein</fullName>
    </submittedName>
</protein>